<gene>
    <name evidence="1" type="ORF">VNO77_22569</name>
</gene>
<name>A0AAN9L5F6_CANGL</name>
<keyword evidence="2" id="KW-1185">Reference proteome</keyword>
<evidence type="ECO:0000313" key="1">
    <source>
        <dbReference type="EMBL" id="KAK7328462.1"/>
    </source>
</evidence>
<evidence type="ECO:0000313" key="2">
    <source>
        <dbReference type="Proteomes" id="UP001367508"/>
    </source>
</evidence>
<dbReference type="AlphaFoldDB" id="A0AAN9L5F6"/>
<accession>A0AAN9L5F6</accession>
<reference evidence="1 2" key="1">
    <citation type="submission" date="2024-01" db="EMBL/GenBank/DDBJ databases">
        <title>The genomes of 5 underutilized Papilionoideae crops provide insights into root nodulation and disease resistanc.</title>
        <authorList>
            <person name="Jiang F."/>
        </authorList>
    </citation>
    <scope>NUCLEOTIDE SEQUENCE [LARGE SCALE GENOMIC DNA]</scope>
    <source>
        <strain evidence="1">LVBAO_FW01</strain>
        <tissue evidence="1">Leaves</tissue>
    </source>
</reference>
<comment type="caution">
    <text evidence="1">The sequence shown here is derived from an EMBL/GenBank/DDBJ whole genome shotgun (WGS) entry which is preliminary data.</text>
</comment>
<proteinExistence type="predicted"/>
<organism evidence="1 2">
    <name type="scientific">Canavalia gladiata</name>
    <name type="common">Sword bean</name>
    <name type="synonym">Dolichos gladiatus</name>
    <dbReference type="NCBI Taxonomy" id="3824"/>
    <lineage>
        <taxon>Eukaryota</taxon>
        <taxon>Viridiplantae</taxon>
        <taxon>Streptophyta</taxon>
        <taxon>Embryophyta</taxon>
        <taxon>Tracheophyta</taxon>
        <taxon>Spermatophyta</taxon>
        <taxon>Magnoliopsida</taxon>
        <taxon>eudicotyledons</taxon>
        <taxon>Gunneridae</taxon>
        <taxon>Pentapetalae</taxon>
        <taxon>rosids</taxon>
        <taxon>fabids</taxon>
        <taxon>Fabales</taxon>
        <taxon>Fabaceae</taxon>
        <taxon>Papilionoideae</taxon>
        <taxon>50 kb inversion clade</taxon>
        <taxon>NPAAA clade</taxon>
        <taxon>indigoferoid/millettioid clade</taxon>
        <taxon>Phaseoleae</taxon>
        <taxon>Canavalia</taxon>
    </lineage>
</organism>
<sequence length="178" mass="20375">MRIRHSRTRARCYEWVARDLRAVMTLWLGSRATLYWDEVHYQPNGLLLMALLLLSTTFRGPLWTHFEGAKRKKLVKPYFPLTLRDIPHILLDLDLLTLHLQGANPHGVNVLLAPKGEDLQFGGLDLLLSQLVKSHDVDKGERSPEKLLVLPLTIPFNLFGSPRVNPQKKKIQPGCPYL</sequence>
<dbReference type="EMBL" id="JAYMYQ010000005">
    <property type="protein sequence ID" value="KAK7328462.1"/>
    <property type="molecule type" value="Genomic_DNA"/>
</dbReference>
<protein>
    <submittedName>
        <fullName evidence="1">Uncharacterized protein</fullName>
    </submittedName>
</protein>
<dbReference type="Proteomes" id="UP001367508">
    <property type="component" value="Unassembled WGS sequence"/>
</dbReference>